<feature type="domain" description="Pyruvate phosphate dikinase AMP/ATP-binding" evidence="17">
    <location>
        <begin position="36"/>
        <end position="73"/>
    </location>
</feature>
<keyword evidence="11 15" id="KW-0460">Magnesium</keyword>
<dbReference type="Proteomes" id="UP000326202">
    <property type="component" value="Chromosome"/>
</dbReference>
<evidence type="ECO:0000256" key="8">
    <source>
        <dbReference type="ARBA" id="ARBA00022741"/>
    </source>
</evidence>
<reference evidence="19 20" key="1">
    <citation type="submission" date="2019-08" db="EMBL/GenBank/DDBJ databases">
        <title>Hyperibacter terrae gen. nov., sp. nov. and Hyperibacter viscosus sp. nov., two new members in the family Rhodospirillaceae isolated from the rhizosphere of Hypericum perforatum.</title>
        <authorList>
            <person name="Noviana Z."/>
        </authorList>
    </citation>
    <scope>NUCLEOTIDE SEQUENCE [LARGE SCALE GENOMIC DNA]</scope>
    <source>
        <strain evidence="19 20">R5913</strain>
    </source>
</reference>
<keyword evidence="6" id="KW-0808">Transferase</keyword>
<feature type="binding site" evidence="14">
    <location>
        <position position="796"/>
    </location>
    <ligand>
        <name>substrate</name>
    </ligand>
</feature>
<evidence type="ECO:0000256" key="5">
    <source>
        <dbReference type="ARBA" id="ARBA00020138"/>
    </source>
</evidence>
<feature type="active site" description="Tele-phosphohistidine intermediate" evidence="13">
    <location>
        <position position="483"/>
    </location>
</feature>
<evidence type="ECO:0000256" key="4">
    <source>
        <dbReference type="ARBA" id="ARBA00011994"/>
    </source>
</evidence>
<dbReference type="InterPro" id="IPR002192">
    <property type="entry name" value="PPDK_AMP/ATP-bd"/>
</dbReference>
<gene>
    <name evidence="19" type="ORF">FRZ44_13190</name>
</gene>
<dbReference type="OrthoDB" id="9765468at2"/>
<comment type="function">
    <text evidence="2">Catalyzes the reversible phosphorylation of pyruvate and phosphate.</text>
</comment>
<comment type="cofactor">
    <cofactor evidence="1 12 15">
        <name>Mg(2+)</name>
        <dbReference type="ChEBI" id="CHEBI:18420"/>
    </cofactor>
</comment>
<dbReference type="KEGG" id="htq:FRZ44_13190"/>
<feature type="binding site" evidence="14">
    <location>
        <position position="794"/>
    </location>
    <ligand>
        <name>substrate</name>
    </ligand>
</feature>
<evidence type="ECO:0000259" key="18">
    <source>
        <dbReference type="Pfam" id="PF02896"/>
    </source>
</evidence>
<dbReference type="InterPro" id="IPR023151">
    <property type="entry name" value="PEP_util_CS"/>
</dbReference>
<dbReference type="InterPro" id="IPR008279">
    <property type="entry name" value="PEP-util_enz_mobile_dom"/>
</dbReference>
<dbReference type="InterPro" id="IPR015813">
    <property type="entry name" value="Pyrv/PenolPyrv_kinase-like_dom"/>
</dbReference>
<dbReference type="InterPro" id="IPR036637">
    <property type="entry name" value="Phosphohistidine_dom_sf"/>
</dbReference>
<keyword evidence="7 15" id="KW-0479">Metal-binding</keyword>
<dbReference type="PANTHER" id="PTHR22931">
    <property type="entry name" value="PHOSPHOENOLPYRUVATE DIKINASE-RELATED"/>
    <property type="match status" value="1"/>
</dbReference>
<dbReference type="Gene3D" id="3.30.1490.20">
    <property type="entry name" value="ATP-grasp fold, A domain"/>
    <property type="match status" value="1"/>
</dbReference>
<feature type="binding site" evidence="14">
    <location>
        <position position="589"/>
    </location>
    <ligand>
        <name>substrate</name>
    </ligand>
</feature>
<feature type="domain" description="PEP-utilising enzyme C-terminal" evidence="18">
    <location>
        <begin position="546"/>
        <end position="897"/>
    </location>
</feature>
<feature type="active site" description="Proton donor" evidence="13">
    <location>
        <position position="859"/>
    </location>
</feature>
<sequence length="906" mass="98501">MAQAKVAKGKQPQSENAKWVYRFGAGKAEGRAEMRNLLGGKGANLAEMSSLGLPVPPGFTITTEVCTYYYANGQSYPAGLEKDVEEALAGIEAMVGAKFGDETNPLLVSVRSGARVSMPGMMDTVLNLGLNDTTVESLAKHVGDARFAYDSYRRFIQMFGNVVLGVEHHHFEEIIELEKEDRGLSLDTELMPEALQKIIAGYKAKVQSETGKPFPQDPKAQLWAAIGAVFGSWHTQRAVTYRRLHSIPEDWGTAVNIQAMVFGNMGEDCATGVAFTRNPSTGENAFYGEYLVNAQGEDVVAGIRTPQHLTIAGKKANRSTLPAMEEVMPKLFAELDQVRHKLEAHYRDMQDIEFTVQRGKLYMLQTRSGKRTAAAALKVAVDMVKEGVIDQNEAIRRIDPASLDQLLHPMLDPKAPRKVISRGLPASPGAAGGHAVFTADEAEDRASKGDKVILVRAETSPEDIHGMHAAVGILTTRGGMTSHAAVVARGMGRPCVSGAGDLRIDAHARTMKVRDVVVRDGDMITIDGGTGEVMLGEVPTIQPELSGDFATLMGWADSIRKLKVRTNAETPLDARTARRFGAEGIGLCRTEHMFFDGTRIVAMREMILADDEAGRRKALARILPMQRADFVELFQIMKGLPVTIRLLDPPLHEFLPHTDAEMAEVAAAAGIELEGVRHRAAMLQESNPMLGHRGCRLGITFPEIYEMQARAIFEAAAQVKKETGETAEPEVMIPLVAMPREFEVLKEMVDRVAAEVAKASGVTTAYSVGTMIELPRAALLAGEIAQSAQFFSFGTNDLTQTTYGLSRDDAARFLQIYERKGLLPQDPFVTIDPHGVGELVRIATERGRKTRPDLKLGICGEHGGDPASIRFCAEVGLDYVSCSPYRVPIARLAAAQAALTGITRDV</sequence>
<dbReference type="GO" id="GO:0046872">
    <property type="term" value="F:metal ion binding"/>
    <property type="evidence" value="ECO:0007669"/>
    <property type="project" value="UniProtKB-UniRule"/>
</dbReference>
<dbReference type="Pfam" id="PF02896">
    <property type="entry name" value="PEP-utilizers_C"/>
    <property type="match status" value="1"/>
</dbReference>
<keyword evidence="8" id="KW-0547">Nucleotide-binding</keyword>
<evidence type="ECO:0000259" key="17">
    <source>
        <dbReference type="Pfam" id="PF01326"/>
    </source>
</evidence>
<dbReference type="AlphaFoldDB" id="A0A5J6MF63"/>
<evidence type="ECO:0000256" key="7">
    <source>
        <dbReference type="ARBA" id="ARBA00022723"/>
    </source>
</evidence>
<dbReference type="GO" id="GO:0005524">
    <property type="term" value="F:ATP binding"/>
    <property type="evidence" value="ECO:0007669"/>
    <property type="project" value="UniProtKB-UniRule"/>
</dbReference>
<dbReference type="InterPro" id="IPR040442">
    <property type="entry name" value="Pyrv_kinase-like_dom_sf"/>
</dbReference>
<keyword evidence="20" id="KW-1185">Reference proteome</keyword>
<evidence type="ECO:0000313" key="19">
    <source>
        <dbReference type="EMBL" id="QEX16029.1"/>
    </source>
</evidence>
<dbReference type="GO" id="GO:0050242">
    <property type="term" value="F:pyruvate, phosphate dikinase activity"/>
    <property type="evidence" value="ECO:0007669"/>
    <property type="project" value="UniProtKB-UniRule"/>
</dbReference>
<feature type="domain" description="Pyruvate phosphate dikinase AMP/ATP-binding" evidence="17">
    <location>
        <begin position="80"/>
        <end position="316"/>
    </location>
</feature>
<dbReference type="SUPFAM" id="SSF52009">
    <property type="entry name" value="Phosphohistidine domain"/>
    <property type="match status" value="1"/>
</dbReference>
<feature type="binding site" evidence="14">
    <location>
        <position position="795"/>
    </location>
    <ligand>
        <name>substrate</name>
    </ligand>
</feature>
<evidence type="ECO:0000256" key="1">
    <source>
        <dbReference type="ARBA" id="ARBA00001946"/>
    </source>
</evidence>
<dbReference type="Gene3D" id="3.30.470.20">
    <property type="entry name" value="ATP-grasp fold, B domain"/>
    <property type="match status" value="1"/>
</dbReference>
<keyword evidence="9 19" id="KW-0418">Kinase</keyword>
<feature type="binding site" evidence="15">
    <location>
        <position position="797"/>
    </location>
    <ligand>
        <name>Mg(2+)</name>
        <dbReference type="ChEBI" id="CHEBI:18420"/>
    </ligand>
</feature>
<dbReference type="Gene3D" id="3.50.30.10">
    <property type="entry name" value="Phosphohistidine domain"/>
    <property type="match status" value="1"/>
</dbReference>
<evidence type="ECO:0000256" key="6">
    <source>
        <dbReference type="ARBA" id="ARBA00022679"/>
    </source>
</evidence>
<evidence type="ECO:0000256" key="10">
    <source>
        <dbReference type="ARBA" id="ARBA00022840"/>
    </source>
</evidence>
<accession>A0A5J6MF63</accession>
<comment type="similarity">
    <text evidence="3 12">Belongs to the PEP-utilizing enzyme family.</text>
</comment>
<comment type="catalytic activity">
    <reaction evidence="12">
        <text>pyruvate + phosphate + ATP = phosphoenolpyruvate + AMP + diphosphate + H(+)</text>
        <dbReference type="Rhea" id="RHEA:10756"/>
        <dbReference type="ChEBI" id="CHEBI:15361"/>
        <dbReference type="ChEBI" id="CHEBI:15378"/>
        <dbReference type="ChEBI" id="CHEBI:30616"/>
        <dbReference type="ChEBI" id="CHEBI:33019"/>
        <dbReference type="ChEBI" id="CHEBI:43474"/>
        <dbReference type="ChEBI" id="CHEBI:58702"/>
        <dbReference type="ChEBI" id="CHEBI:456215"/>
        <dbReference type="EC" id="2.7.9.1"/>
    </reaction>
</comment>
<evidence type="ECO:0000256" key="11">
    <source>
        <dbReference type="ARBA" id="ARBA00022842"/>
    </source>
</evidence>
<dbReference type="Gene3D" id="3.20.20.60">
    <property type="entry name" value="Phosphoenolpyruvate-binding domains"/>
    <property type="match status" value="1"/>
</dbReference>
<evidence type="ECO:0000256" key="13">
    <source>
        <dbReference type="PIRSR" id="PIRSR000853-1"/>
    </source>
</evidence>
<dbReference type="Gene3D" id="1.10.189.10">
    <property type="entry name" value="Pyruvate Phosphate Dikinase, domain 2"/>
    <property type="match status" value="1"/>
</dbReference>
<protein>
    <recommendedName>
        <fullName evidence="5 12">Pyruvate, phosphate dikinase</fullName>
        <ecNumber evidence="4 12">2.7.9.1</ecNumber>
    </recommendedName>
</protein>
<dbReference type="SUPFAM" id="SSF51621">
    <property type="entry name" value="Phosphoenolpyruvate/pyruvate domain"/>
    <property type="match status" value="1"/>
</dbReference>
<feature type="binding site" evidence="14">
    <location>
        <position position="773"/>
    </location>
    <ligand>
        <name>substrate</name>
    </ligand>
</feature>
<dbReference type="Pfam" id="PF01326">
    <property type="entry name" value="PPDK_N"/>
    <property type="match status" value="3"/>
</dbReference>
<dbReference type="PROSITE" id="PS00742">
    <property type="entry name" value="PEP_ENZYMES_2"/>
    <property type="match status" value="1"/>
</dbReference>
<feature type="domain" description="PEP-utilising enzyme mobile" evidence="16">
    <location>
        <begin position="450"/>
        <end position="531"/>
    </location>
</feature>
<dbReference type="InterPro" id="IPR010121">
    <property type="entry name" value="Pyruvate_phosphate_dikinase"/>
</dbReference>
<dbReference type="NCBIfam" id="NF004531">
    <property type="entry name" value="PRK05878.1"/>
    <property type="match status" value="1"/>
</dbReference>
<dbReference type="RefSeq" id="WP_151176427.1">
    <property type="nucleotide sequence ID" value="NZ_CP042906.1"/>
</dbReference>
<dbReference type="InterPro" id="IPR000121">
    <property type="entry name" value="PEP_util_C"/>
</dbReference>
<dbReference type="EC" id="2.7.9.1" evidence="4 12"/>
<dbReference type="PANTHER" id="PTHR22931:SF9">
    <property type="entry name" value="PYRUVATE, PHOSPHATE DIKINASE 1, CHLOROPLASTIC"/>
    <property type="match status" value="1"/>
</dbReference>
<dbReference type="InterPro" id="IPR013815">
    <property type="entry name" value="ATP_grasp_subdomain_1"/>
</dbReference>
<feature type="binding site" evidence="15">
    <location>
        <position position="773"/>
    </location>
    <ligand>
        <name>Mg(2+)</name>
        <dbReference type="ChEBI" id="CHEBI:18420"/>
    </ligand>
</feature>
<dbReference type="GO" id="GO:0016301">
    <property type="term" value="F:kinase activity"/>
    <property type="evidence" value="ECO:0007669"/>
    <property type="project" value="UniProtKB-UniRule"/>
</dbReference>
<evidence type="ECO:0000313" key="20">
    <source>
        <dbReference type="Proteomes" id="UP000326202"/>
    </source>
</evidence>
<evidence type="ECO:0000256" key="2">
    <source>
        <dbReference type="ARBA" id="ARBA00003144"/>
    </source>
</evidence>
<dbReference type="EMBL" id="CP042906">
    <property type="protein sequence ID" value="QEX16029.1"/>
    <property type="molecule type" value="Genomic_DNA"/>
</dbReference>
<evidence type="ECO:0000256" key="12">
    <source>
        <dbReference type="PIRNR" id="PIRNR000853"/>
    </source>
</evidence>
<dbReference type="Gene3D" id="1.20.80.30">
    <property type="match status" value="1"/>
</dbReference>
<organism evidence="19 20">
    <name type="scientific">Hypericibacter terrae</name>
    <dbReference type="NCBI Taxonomy" id="2602015"/>
    <lineage>
        <taxon>Bacteria</taxon>
        <taxon>Pseudomonadati</taxon>
        <taxon>Pseudomonadota</taxon>
        <taxon>Alphaproteobacteria</taxon>
        <taxon>Rhodospirillales</taxon>
        <taxon>Dongiaceae</taxon>
        <taxon>Hypericibacter</taxon>
    </lineage>
</organism>
<dbReference type="InterPro" id="IPR018274">
    <property type="entry name" value="PEP_util_AS"/>
</dbReference>
<dbReference type="SUPFAM" id="SSF56059">
    <property type="entry name" value="Glutathione synthetase ATP-binding domain-like"/>
    <property type="match status" value="1"/>
</dbReference>
<evidence type="ECO:0000259" key="16">
    <source>
        <dbReference type="Pfam" id="PF00391"/>
    </source>
</evidence>
<keyword evidence="10" id="KW-0067">ATP-binding</keyword>
<evidence type="ECO:0000256" key="14">
    <source>
        <dbReference type="PIRSR" id="PIRSR000853-2"/>
    </source>
</evidence>
<keyword evidence="19" id="KW-0670">Pyruvate</keyword>
<dbReference type="PIRSF" id="PIRSF000853">
    <property type="entry name" value="PPDK"/>
    <property type="match status" value="1"/>
</dbReference>
<name>A0A5J6MF63_9PROT</name>
<feature type="binding site" evidence="14">
    <location>
        <position position="797"/>
    </location>
    <ligand>
        <name>substrate</name>
    </ligand>
</feature>
<evidence type="ECO:0000256" key="9">
    <source>
        <dbReference type="ARBA" id="ARBA00022777"/>
    </source>
</evidence>
<dbReference type="PROSITE" id="PS00370">
    <property type="entry name" value="PEP_ENZYMES_PHOS_SITE"/>
    <property type="match status" value="1"/>
</dbReference>
<proteinExistence type="inferred from homology"/>
<evidence type="ECO:0000256" key="15">
    <source>
        <dbReference type="PIRSR" id="PIRSR000853-3"/>
    </source>
</evidence>
<dbReference type="Pfam" id="PF00391">
    <property type="entry name" value="PEP-utilizers"/>
    <property type="match status" value="1"/>
</dbReference>
<feature type="domain" description="Pyruvate phosphate dikinase AMP/ATP-binding" evidence="17">
    <location>
        <begin position="332"/>
        <end position="386"/>
    </location>
</feature>
<evidence type="ECO:0000256" key="3">
    <source>
        <dbReference type="ARBA" id="ARBA00007837"/>
    </source>
</evidence>
<feature type="binding site" evidence="14">
    <location>
        <position position="645"/>
    </location>
    <ligand>
        <name>substrate</name>
    </ligand>
</feature>
<dbReference type="NCBIfam" id="TIGR01828">
    <property type="entry name" value="pyru_phos_dikin"/>
    <property type="match status" value="1"/>
</dbReference>